<organism evidence="8 9">
    <name type="scientific">Limosa lapponica baueri</name>
    <dbReference type="NCBI Taxonomy" id="1758121"/>
    <lineage>
        <taxon>Eukaryota</taxon>
        <taxon>Metazoa</taxon>
        <taxon>Chordata</taxon>
        <taxon>Craniata</taxon>
        <taxon>Vertebrata</taxon>
        <taxon>Euteleostomi</taxon>
        <taxon>Archelosauria</taxon>
        <taxon>Archosauria</taxon>
        <taxon>Dinosauria</taxon>
        <taxon>Saurischia</taxon>
        <taxon>Theropoda</taxon>
        <taxon>Coelurosauria</taxon>
        <taxon>Aves</taxon>
        <taxon>Neognathae</taxon>
        <taxon>Neoaves</taxon>
        <taxon>Charadriiformes</taxon>
        <taxon>Scolopacidae</taxon>
        <taxon>Limosa</taxon>
    </lineage>
</organism>
<dbReference type="AlphaFoldDB" id="A0A2I0TQ33"/>
<dbReference type="PANTHER" id="PTHR13866:SF17">
    <property type="entry name" value="TESTICAN-1"/>
    <property type="match status" value="1"/>
</dbReference>
<dbReference type="OrthoDB" id="8875634at2759"/>
<protein>
    <recommendedName>
        <fullName evidence="7">Thyroglobulin type-1 domain-containing protein</fullName>
    </recommendedName>
</protein>
<dbReference type="GO" id="GO:0005615">
    <property type="term" value="C:extracellular space"/>
    <property type="evidence" value="ECO:0007669"/>
    <property type="project" value="TreeGrafter"/>
</dbReference>
<dbReference type="InterPro" id="IPR036857">
    <property type="entry name" value="Thyroglobulin_1_sf"/>
</dbReference>
<evidence type="ECO:0000259" key="7">
    <source>
        <dbReference type="PROSITE" id="PS51162"/>
    </source>
</evidence>
<evidence type="ECO:0000256" key="1">
    <source>
        <dbReference type="ARBA" id="ARBA00004613"/>
    </source>
</evidence>
<dbReference type="FunFam" id="1.10.238.10:FF:000053">
    <property type="entry name" value="Putative testican-3 isoform 3"/>
    <property type="match status" value="1"/>
</dbReference>
<dbReference type="InterPro" id="IPR019577">
    <property type="entry name" value="SPARC/Testican_Ca-bd-dom"/>
</dbReference>
<accession>A0A2I0TQ33</accession>
<dbReference type="SMART" id="SM00211">
    <property type="entry name" value="TY"/>
    <property type="match status" value="1"/>
</dbReference>
<evidence type="ECO:0000313" key="8">
    <source>
        <dbReference type="EMBL" id="PKU35914.1"/>
    </source>
</evidence>
<keyword evidence="9" id="KW-1185">Reference proteome</keyword>
<feature type="domain" description="Thyroglobulin type-1" evidence="7">
    <location>
        <begin position="197"/>
        <end position="248"/>
    </location>
</feature>
<dbReference type="InterPro" id="IPR000716">
    <property type="entry name" value="Thyroglobulin_1"/>
</dbReference>
<dbReference type="Pfam" id="PF10591">
    <property type="entry name" value="SPARC_Ca_bdg"/>
    <property type="match status" value="1"/>
</dbReference>
<gene>
    <name evidence="8" type="ORF">llap_13782</name>
</gene>
<dbReference type="CDD" id="cd16237">
    <property type="entry name" value="EFh_SPARC_TICN1"/>
    <property type="match status" value="1"/>
</dbReference>
<evidence type="ECO:0000256" key="5">
    <source>
        <dbReference type="ARBA" id="ARBA00023180"/>
    </source>
</evidence>
<comment type="subcellular location">
    <subcellularLocation>
        <location evidence="1">Secreted</location>
    </subcellularLocation>
</comment>
<dbReference type="EMBL" id="KZ507965">
    <property type="protein sequence ID" value="PKU35914.1"/>
    <property type="molecule type" value="Genomic_DNA"/>
</dbReference>
<dbReference type="CDD" id="cd00191">
    <property type="entry name" value="TY"/>
    <property type="match status" value="1"/>
</dbReference>
<evidence type="ECO:0000256" key="6">
    <source>
        <dbReference type="PROSITE-ProRule" id="PRU00500"/>
    </source>
</evidence>
<dbReference type="PROSITE" id="PS51162">
    <property type="entry name" value="THYROGLOBULIN_1_2"/>
    <property type="match status" value="1"/>
</dbReference>
<keyword evidence="4 6" id="KW-1015">Disulfide bond</keyword>
<dbReference type="GO" id="GO:0005509">
    <property type="term" value="F:calcium ion binding"/>
    <property type="evidence" value="ECO:0007669"/>
    <property type="project" value="InterPro"/>
</dbReference>
<name>A0A2I0TQ33_LIMLA</name>
<proteinExistence type="predicted"/>
<evidence type="ECO:0000256" key="2">
    <source>
        <dbReference type="ARBA" id="ARBA00022525"/>
    </source>
</evidence>
<dbReference type="SUPFAM" id="SSF57610">
    <property type="entry name" value="Thyroglobulin type-1 domain"/>
    <property type="match status" value="1"/>
</dbReference>
<sequence>MNECGFTDVQKVDAELEGMGPKALDREYIEFPDNGDVTGVYGGTVNMDLLTFENSKLLYMHTYSIILYIQTCTDKELRSLASRLKDWFGALHEDANRVIKPTSSETAQGRFDTSILPICKDSLGWMFNKLDMNYDLLLDPSEISAIYLDKYEPCVKPLFNSCDSFKDGKLSNNEWCYCFQKPGGELCNLQYKEKLFGSPCVLSAFIPRCNEEGYYKATQCHGSTGQCWCVDKYGNEIAGSRKQGTVSCEEEQETSGDFGSDVECDVFLPCDTVYKPAARRRGAIFALNTAPEGASQMTLSQSKQQVFSFKSAH</sequence>
<dbReference type="PANTHER" id="PTHR13866">
    <property type="entry name" value="SPARC OSTEONECTIN"/>
    <property type="match status" value="1"/>
</dbReference>
<dbReference type="GO" id="GO:0005518">
    <property type="term" value="F:collagen binding"/>
    <property type="evidence" value="ECO:0007669"/>
    <property type="project" value="TreeGrafter"/>
</dbReference>
<keyword evidence="5" id="KW-0325">Glycoprotein</keyword>
<dbReference type="SUPFAM" id="SSF47473">
    <property type="entry name" value="EF-hand"/>
    <property type="match status" value="1"/>
</dbReference>
<dbReference type="Pfam" id="PF00086">
    <property type="entry name" value="Thyroglobulin_1"/>
    <property type="match status" value="1"/>
</dbReference>
<dbReference type="PROSITE" id="PS00484">
    <property type="entry name" value="THYROGLOBULIN_1_1"/>
    <property type="match status" value="1"/>
</dbReference>
<keyword evidence="2" id="KW-0964">Secreted</keyword>
<evidence type="ECO:0000256" key="3">
    <source>
        <dbReference type="ARBA" id="ARBA00022729"/>
    </source>
</evidence>
<dbReference type="InterPro" id="IPR011992">
    <property type="entry name" value="EF-hand-dom_pair"/>
</dbReference>
<evidence type="ECO:0000313" key="9">
    <source>
        <dbReference type="Proteomes" id="UP000233556"/>
    </source>
</evidence>
<reference evidence="9" key="2">
    <citation type="submission" date="2017-12" db="EMBL/GenBank/DDBJ databases">
        <title>Genome sequence of the Bar-tailed Godwit (Limosa lapponica baueri).</title>
        <authorList>
            <person name="Lima N.C.B."/>
            <person name="Parody-Merino A.M."/>
            <person name="Battley P.F."/>
            <person name="Fidler A.E."/>
            <person name="Prosdocimi F."/>
        </authorList>
    </citation>
    <scope>NUCLEOTIDE SEQUENCE [LARGE SCALE GENOMIC DNA]</scope>
</reference>
<dbReference type="Proteomes" id="UP000233556">
    <property type="component" value="Unassembled WGS sequence"/>
</dbReference>
<dbReference type="Gene3D" id="1.10.238.10">
    <property type="entry name" value="EF-hand"/>
    <property type="match status" value="1"/>
</dbReference>
<feature type="disulfide bond" evidence="6">
    <location>
        <begin position="220"/>
        <end position="227"/>
    </location>
</feature>
<reference evidence="9" key="1">
    <citation type="submission" date="2017-11" db="EMBL/GenBank/DDBJ databases">
        <authorList>
            <person name="Lima N.C."/>
            <person name="Parody-Merino A.M."/>
            <person name="Battley P.F."/>
            <person name="Fidler A.E."/>
            <person name="Prosdocimi F."/>
        </authorList>
    </citation>
    <scope>NUCLEOTIDE SEQUENCE [LARGE SCALE GENOMIC DNA]</scope>
</reference>
<keyword evidence="3" id="KW-0732">Signal</keyword>
<dbReference type="GO" id="GO:0050840">
    <property type="term" value="F:extracellular matrix binding"/>
    <property type="evidence" value="ECO:0007669"/>
    <property type="project" value="TreeGrafter"/>
</dbReference>
<evidence type="ECO:0000256" key="4">
    <source>
        <dbReference type="ARBA" id="ARBA00023157"/>
    </source>
</evidence>
<comment type="caution">
    <text evidence="6">Lacks conserved residue(s) required for the propagation of feature annotation.</text>
</comment>
<dbReference type="Gene3D" id="4.10.800.10">
    <property type="entry name" value="Thyroglobulin type-1"/>
    <property type="match status" value="1"/>
</dbReference>